<reference evidence="2" key="1">
    <citation type="submission" date="2021-12" db="EMBL/GenBank/DDBJ databases">
        <authorList>
            <person name="King R."/>
        </authorList>
    </citation>
    <scope>NUCLEOTIDE SEQUENCE</scope>
</reference>
<keyword evidence="1" id="KW-0472">Membrane</keyword>
<accession>A0A9P0FMP6</accession>
<feature type="transmembrane region" description="Helical" evidence="1">
    <location>
        <begin position="79"/>
        <end position="103"/>
    </location>
</feature>
<evidence type="ECO:0000313" key="3">
    <source>
        <dbReference type="Proteomes" id="UP001154078"/>
    </source>
</evidence>
<dbReference type="EMBL" id="OV121138">
    <property type="protein sequence ID" value="CAH0560346.1"/>
    <property type="molecule type" value="Genomic_DNA"/>
</dbReference>
<sequence length="187" mass="20752">MDAWVGVCVTGICAPSSGPAKLFKPRRHRKHETQVRAESDAICCRIMEATATRVFIATDNVTTQTIDADLNLINLMFGVVPYLVVSLVVVVIMALLVMAALNYHCSITWRWLKYKACGKRGDIEESEPNIINLNQTSVQISHSLPDLQAEAIQPIMHDIKETTTKKASSIFALNIGQKSLLIDRFLV</sequence>
<name>A0A9P0FMP6_BRAAE</name>
<evidence type="ECO:0000256" key="1">
    <source>
        <dbReference type="SAM" id="Phobius"/>
    </source>
</evidence>
<proteinExistence type="predicted"/>
<dbReference type="OrthoDB" id="67700at2759"/>
<keyword evidence="1" id="KW-0812">Transmembrane</keyword>
<keyword evidence="3" id="KW-1185">Reference proteome</keyword>
<evidence type="ECO:0000313" key="2">
    <source>
        <dbReference type="EMBL" id="CAH0560346.1"/>
    </source>
</evidence>
<gene>
    <name evidence="2" type="ORF">MELIAE_LOCUS10106</name>
</gene>
<dbReference type="AlphaFoldDB" id="A0A9P0FMP6"/>
<dbReference type="Proteomes" id="UP001154078">
    <property type="component" value="Chromosome 7"/>
</dbReference>
<keyword evidence="1" id="KW-1133">Transmembrane helix</keyword>
<protein>
    <submittedName>
        <fullName evidence="2">Uncharacterized protein</fullName>
    </submittedName>
</protein>
<organism evidence="2 3">
    <name type="scientific">Brassicogethes aeneus</name>
    <name type="common">Rape pollen beetle</name>
    <name type="synonym">Meligethes aeneus</name>
    <dbReference type="NCBI Taxonomy" id="1431903"/>
    <lineage>
        <taxon>Eukaryota</taxon>
        <taxon>Metazoa</taxon>
        <taxon>Ecdysozoa</taxon>
        <taxon>Arthropoda</taxon>
        <taxon>Hexapoda</taxon>
        <taxon>Insecta</taxon>
        <taxon>Pterygota</taxon>
        <taxon>Neoptera</taxon>
        <taxon>Endopterygota</taxon>
        <taxon>Coleoptera</taxon>
        <taxon>Polyphaga</taxon>
        <taxon>Cucujiformia</taxon>
        <taxon>Nitidulidae</taxon>
        <taxon>Meligethinae</taxon>
        <taxon>Brassicogethes</taxon>
    </lineage>
</organism>